<evidence type="ECO:0000313" key="3">
    <source>
        <dbReference type="EMBL" id="SHH24256.1"/>
    </source>
</evidence>
<dbReference type="InterPro" id="IPR001650">
    <property type="entry name" value="Helicase_C-like"/>
</dbReference>
<dbReference type="GO" id="GO:0006304">
    <property type="term" value="P:DNA modification"/>
    <property type="evidence" value="ECO:0007669"/>
    <property type="project" value="InterPro"/>
</dbReference>
<dbReference type="InterPro" id="IPR029464">
    <property type="entry name" value="HSDR_N"/>
</dbReference>
<organism evidence="3 4">
    <name type="scientific">Clostridium grantii DSM 8605</name>
    <dbReference type="NCBI Taxonomy" id="1121316"/>
    <lineage>
        <taxon>Bacteria</taxon>
        <taxon>Bacillati</taxon>
        <taxon>Bacillota</taxon>
        <taxon>Clostridia</taxon>
        <taxon>Eubacteriales</taxon>
        <taxon>Clostridiaceae</taxon>
        <taxon>Clostridium</taxon>
    </lineage>
</organism>
<dbReference type="InterPro" id="IPR027417">
    <property type="entry name" value="P-loop_NTPase"/>
</dbReference>
<dbReference type="AlphaFoldDB" id="A0A1M5RDV7"/>
<dbReference type="Proteomes" id="UP000184447">
    <property type="component" value="Unassembled WGS sequence"/>
</dbReference>
<dbReference type="Pfam" id="PF13588">
    <property type="entry name" value="HSDR_N_2"/>
    <property type="match status" value="1"/>
</dbReference>
<accession>A0A1M5RDV7</accession>
<protein>
    <submittedName>
        <fullName evidence="3">Type I restriction enzyme, R subunit</fullName>
    </submittedName>
</protein>
<proteinExistence type="predicted"/>
<sequence length="798" mass="92474">MNKKELSERDIITKYILPAIEEAGWNKQKQIREEVNFTDGRIIVRKKLVTRGKRKRADIVLYYKNNIPIAVIEAKDNKHSIEAGMQQGLNYGEILDIQFVYSSNGDGFIEHDRTITEGQIEKELSLDQFPSPDELWRRYKDFKGINEEEEKAITHNYYYDQDSFEPRYYQRIAINRTVEAIVKGNDRILLVMATGTGKTFTAFQIVYRLFKAAQKKRILYLADRNILIDQTITGDFKPLMENINKIKKRNADKSREVQFALYQSLTGDTEDKKIYKKYSPDYFDLIIIDECHRGSAKDDSAWREILEYFSSATQIGLTATPKETKAVSNLDYFGEAIFTYSLKQGIEDGFLAPYKVVRVGIDRDLEGYRPEKGKRDKYGYELEDRIYNKKDFDRKLVLEKRTELVAKYLSDYLKVNKKRMAKTIFFCTDIDHADRMRKALINENADLYAINSKYVMKITGDDDEGKAELENFIIPAEKYPTLVTTSKLLTTGVDCKTCEFIVIDSEINSMIEFKQIIGRGTRIREDYGKMYFTIIDFRDVSRLFADKDFDGDPVKIIETGGGDDIPNEEEEEEGDNVQAGGNGEIDENPEGYTTNDGTGQIDMDDDPGQPRAKYYVNDVEVRVINDRVQYYGADGKLITESLKDYTRKNIRKEFSNLDEFLRKWNETDKKEELRKHLEEEGIFLSDIEDEVGKDLDAFDLICHIAFDMPPLTRKERANNVKKKNYFAKYGEQAMAVLTTLLEKYENEGVEDIESIKVLKLPEFKKFGSQLEIVKKVFGGKKKYESAVKELINELYTIA</sequence>
<evidence type="ECO:0000256" key="1">
    <source>
        <dbReference type="SAM" id="MobiDB-lite"/>
    </source>
</evidence>
<dbReference type="Gene3D" id="3.40.50.300">
    <property type="entry name" value="P-loop containing nucleotide triphosphate hydrolases"/>
    <property type="match status" value="2"/>
</dbReference>
<gene>
    <name evidence="3" type="ORF">SAMN02745207_00467</name>
</gene>
<dbReference type="InterPro" id="IPR050742">
    <property type="entry name" value="Helicase_Restrict-Modif_Enz"/>
</dbReference>
<dbReference type="PANTHER" id="PTHR47396:SF1">
    <property type="entry name" value="ATP-DEPENDENT HELICASE IRC3-RELATED"/>
    <property type="match status" value="1"/>
</dbReference>
<evidence type="ECO:0000313" key="4">
    <source>
        <dbReference type="Proteomes" id="UP000184447"/>
    </source>
</evidence>
<dbReference type="Gene3D" id="3.90.1570.30">
    <property type="match status" value="1"/>
</dbReference>
<keyword evidence="4" id="KW-1185">Reference proteome</keyword>
<dbReference type="PANTHER" id="PTHR47396">
    <property type="entry name" value="TYPE I RESTRICTION ENZYME ECOKI R PROTEIN"/>
    <property type="match status" value="1"/>
</dbReference>
<dbReference type="InterPro" id="IPR006935">
    <property type="entry name" value="Helicase/UvrB_N"/>
</dbReference>
<name>A0A1M5RDV7_9CLOT</name>
<dbReference type="GO" id="GO:0005829">
    <property type="term" value="C:cytosol"/>
    <property type="evidence" value="ECO:0007669"/>
    <property type="project" value="TreeGrafter"/>
</dbReference>
<dbReference type="STRING" id="1121316.SAMN02745207_00467"/>
<dbReference type="Pfam" id="PF04851">
    <property type="entry name" value="ResIII"/>
    <property type="match status" value="1"/>
</dbReference>
<dbReference type="SMART" id="SM00487">
    <property type="entry name" value="DEXDc"/>
    <property type="match status" value="1"/>
</dbReference>
<dbReference type="SUPFAM" id="SSF52540">
    <property type="entry name" value="P-loop containing nucleoside triphosphate hydrolases"/>
    <property type="match status" value="1"/>
</dbReference>
<dbReference type="EMBL" id="FQXM01000003">
    <property type="protein sequence ID" value="SHH24256.1"/>
    <property type="molecule type" value="Genomic_DNA"/>
</dbReference>
<dbReference type="Pfam" id="PF08463">
    <property type="entry name" value="EcoEI_R_C"/>
    <property type="match status" value="1"/>
</dbReference>
<dbReference type="GO" id="GO:0003677">
    <property type="term" value="F:DNA binding"/>
    <property type="evidence" value="ECO:0007669"/>
    <property type="project" value="InterPro"/>
</dbReference>
<dbReference type="InterPro" id="IPR014001">
    <property type="entry name" value="Helicase_ATP-bd"/>
</dbReference>
<feature type="compositionally biased region" description="Acidic residues" evidence="1">
    <location>
        <begin position="565"/>
        <end position="575"/>
    </location>
</feature>
<dbReference type="GO" id="GO:0016787">
    <property type="term" value="F:hydrolase activity"/>
    <property type="evidence" value="ECO:0007669"/>
    <property type="project" value="InterPro"/>
</dbReference>
<dbReference type="GO" id="GO:0005524">
    <property type="term" value="F:ATP binding"/>
    <property type="evidence" value="ECO:0007669"/>
    <property type="project" value="InterPro"/>
</dbReference>
<dbReference type="Pfam" id="PF00271">
    <property type="entry name" value="Helicase_C"/>
    <property type="match status" value="1"/>
</dbReference>
<feature type="region of interest" description="Disordered" evidence="1">
    <location>
        <begin position="558"/>
        <end position="607"/>
    </location>
</feature>
<dbReference type="PROSITE" id="PS51192">
    <property type="entry name" value="HELICASE_ATP_BIND_1"/>
    <property type="match status" value="1"/>
</dbReference>
<reference evidence="3 4" key="1">
    <citation type="submission" date="2016-11" db="EMBL/GenBank/DDBJ databases">
        <authorList>
            <person name="Jaros S."/>
            <person name="Januszkiewicz K."/>
            <person name="Wedrychowicz H."/>
        </authorList>
    </citation>
    <scope>NUCLEOTIDE SEQUENCE [LARGE SCALE GENOMIC DNA]</scope>
    <source>
        <strain evidence="3 4">DSM 8605</strain>
    </source>
</reference>
<dbReference type="CDD" id="cd18032">
    <property type="entry name" value="DEXHc_RE_I_III_res"/>
    <property type="match status" value="1"/>
</dbReference>
<dbReference type="OrthoDB" id="9758243at2"/>
<dbReference type="NCBIfam" id="NF046051">
    <property type="entry name" value="restrict_EcoAI"/>
    <property type="match status" value="1"/>
</dbReference>
<evidence type="ECO:0000259" key="2">
    <source>
        <dbReference type="PROSITE" id="PS51192"/>
    </source>
</evidence>
<dbReference type="CDD" id="cd18799">
    <property type="entry name" value="SF2_C_EcoAI-like"/>
    <property type="match status" value="1"/>
</dbReference>
<dbReference type="InterPro" id="IPR013670">
    <property type="entry name" value="EcoEI_R_C_dom"/>
</dbReference>
<feature type="domain" description="Helicase ATP-binding" evidence="2">
    <location>
        <begin position="179"/>
        <end position="339"/>
    </location>
</feature>
<dbReference type="RefSeq" id="WP_073336611.1">
    <property type="nucleotide sequence ID" value="NZ_FQXM01000003.1"/>
</dbReference>